<name>A0AA90KP63_ACIBA</name>
<evidence type="ECO:0000313" key="3">
    <source>
        <dbReference type="Proteomes" id="UP001174156"/>
    </source>
</evidence>
<sequence length="134" mass="15407">MFDLNKEREAFLNTFQYYKGRRDIIFSHEHELFMTRSNNPSEIAQKEISNMNSRWDAWLRCAKHRDAELEKAKAQAVPEGYVLMPLEPTQEMLGAANLAPMPMVHIDSISGREKLRISTQYKAMVNVCKSGAEG</sequence>
<proteinExistence type="predicted"/>
<comment type="caution">
    <text evidence="1">The sequence shown here is derived from an EMBL/GenBank/DDBJ whole genome shotgun (WGS) entry which is preliminary data.</text>
</comment>
<evidence type="ECO:0000313" key="1">
    <source>
        <dbReference type="EMBL" id="MDK4883212.1"/>
    </source>
</evidence>
<accession>A0AA90KP63</accession>
<dbReference type="Proteomes" id="UP001174156">
    <property type="component" value="Unassembled WGS sequence"/>
</dbReference>
<dbReference type="AlphaFoldDB" id="A0AA90KP63"/>
<reference evidence="2 3" key="1">
    <citation type="journal article" date="2023" name="Nat. Commun.">
        <title>Genomic dissection of endemic carbapenem resistance reveals metallo-beta-lactamase dissemination through clonal, plasmid and integron transfer.</title>
        <authorList>
            <person name="Macesic N."/>
            <person name="Hawkey J."/>
            <person name="Vezina B."/>
            <person name="Wisniewski J.A."/>
            <person name="Cottingham H."/>
            <person name="Blakeway L.V."/>
            <person name="Harshegyi T."/>
            <person name="Pragastis K."/>
            <person name="Badoordeen G.Z."/>
            <person name="Dennison A."/>
            <person name="Spelman D.W."/>
            <person name="Jenney A.W.J."/>
            <person name="Peleg A.Y."/>
        </authorList>
    </citation>
    <scope>NUCLEOTIDE SEQUENCE [LARGE SCALE GENOMIC DNA]</scope>
    <source>
        <strain evidence="2 3">CPO519</strain>
    </source>
</reference>
<evidence type="ECO:0000313" key="2">
    <source>
        <dbReference type="EMBL" id="MEC5496618.1"/>
    </source>
</evidence>
<gene>
    <name evidence="2" type="ORF">P9867_008965</name>
    <name evidence="1" type="ORF">P9867_16415</name>
</gene>
<dbReference type="EMBL" id="JARTMM010000080">
    <property type="protein sequence ID" value="MDK4883212.1"/>
    <property type="molecule type" value="Genomic_DNA"/>
</dbReference>
<protein>
    <submittedName>
        <fullName evidence="1">Uncharacterized protein</fullName>
    </submittedName>
</protein>
<dbReference type="EMBL" id="JARTMM020000001">
    <property type="protein sequence ID" value="MEC5496618.1"/>
    <property type="molecule type" value="Genomic_DNA"/>
</dbReference>
<reference evidence="1" key="2">
    <citation type="submission" date="2023-01" db="EMBL/GenBank/DDBJ databases">
        <title>Genomic dissection of endemic carbapenem resistance: metallo-beta-lactamase gene dissemination through clonal, plasmid and integron transfer pathways.</title>
        <authorList>
            <person name="Macesic N."/>
        </authorList>
    </citation>
    <scope>NUCLEOTIDE SEQUENCE</scope>
    <source>
        <strain evidence="1">CPO519</strain>
    </source>
</reference>
<organism evidence="1">
    <name type="scientific">Acinetobacter baumannii</name>
    <dbReference type="NCBI Taxonomy" id="470"/>
    <lineage>
        <taxon>Bacteria</taxon>
        <taxon>Pseudomonadati</taxon>
        <taxon>Pseudomonadota</taxon>
        <taxon>Gammaproteobacteria</taxon>
        <taxon>Moraxellales</taxon>
        <taxon>Moraxellaceae</taxon>
        <taxon>Acinetobacter</taxon>
        <taxon>Acinetobacter calcoaceticus/baumannii complex</taxon>
    </lineage>
</organism>
<reference evidence="2" key="3">
    <citation type="submission" date="2024-01" db="EMBL/GenBank/DDBJ databases">
        <authorList>
            <person name="Macesic N."/>
        </authorList>
    </citation>
    <scope>NUCLEOTIDE SEQUENCE</scope>
    <source>
        <strain evidence="2">CPO519</strain>
    </source>
</reference>